<comment type="subcellular location">
    <subcellularLocation>
        <location evidence="1 9">Cell inner membrane</location>
        <topology evidence="1 9">Multi-pass membrane protein</topology>
    </subcellularLocation>
</comment>
<feature type="transmembrane region" description="Helical" evidence="9">
    <location>
        <begin position="21"/>
        <end position="40"/>
    </location>
</feature>
<evidence type="ECO:0000313" key="12">
    <source>
        <dbReference type="Proteomes" id="UP000596074"/>
    </source>
</evidence>
<keyword evidence="12" id="KW-1185">Reference proteome</keyword>
<dbReference type="PANTHER" id="PTHR35011:SF4">
    <property type="entry name" value="SLL1102 PROTEIN"/>
    <property type="match status" value="1"/>
</dbReference>
<evidence type="ECO:0000256" key="3">
    <source>
        <dbReference type="ARBA" id="ARBA00022475"/>
    </source>
</evidence>
<feature type="transmembrane region" description="Helical" evidence="9">
    <location>
        <begin position="131"/>
        <end position="149"/>
    </location>
</feature>
<name>A0A9X7UUD6_9GAMM</name>
<evidence type="ECO:0000256" key="5">
    <source>
        <dbReference type="ARBA" id="ARBA00022692"/>
    </source>
</evidence>
<dbReference type="EMBL" id="CP046056">
    <property type="protein sequence ID" value="QQD23043.1"/>
    <property type="molecule type" value="Genomic_DNA"/>
</dbReference>
<dbReference type="GO" id="GO:0005886">
    <property type="term" value="C:plasma membrane"/>
    <property type="evidence" value="ECO:0007669"/>
    <property type="project" value="UniProtKB-SubCell"/>
</dbReference>
<reference evidence="11 12" key="1">
    <citation type="submission" date="2019-11" db="EMBL/GenBank/DDBJ databases">
        <title>Venatorbacter sp. nov. a predator of Campylobacter and other Gram-negative bacteria.</title>
        <authorList>
            <person name="Saeedi A."/>
            <person name="Cummings N.J."/>
            <person name="Connerton I.F."/>
            <person name="Connerton P.L."/>
        </authorList>
    </citation>
    <scope>NUCLEOTIDE SEQUENCE [LARGE SCALE GENOMIC DNA]</scope>
    <source>
        <strain evidence="11">XL5</strain>
    </source>
</reference>
<evidence type="ECO:0000256" key="7">
    <source>
        <dbReference type="ARBA" id="ARBA00023136"/>
    </source>
</evidence>
<dbReference type="AlphaFoldDB" id="A0A9X7UUD6"/>
<keyword evidence="6 9" id="KW-1133">Transmembrane helix</keyword>
<accession>A0A9X7UUD6</accession>
<dbReference type="Pfam" id="PF04290">
    <property type="entry name" value="DctQ"/>
    <property type="match status" value="1"/>
</dbReference>
<evidence type="ECO:0000256" key="1">
    <source>
        <dbReference type="ARBA" id="ARBA00004429"/>
    </source>
</evidence>
<keyword evidence="7 9" id="KW-0472">Membrane</keyword>
<keyword evidence="4 9" id="KW-0997">Cell inner membrane</keyword>
<evidence type="ECO:0000256" key="8">
    <source>
        <dbReference type="ARBA" id="ARBA00038436"/>
    </source>
</evidence>
<dbReference type="InterPro" id="IPR007387">
    <property type="entry name" value="TRAP_DctQ"/>
</dbReference>
<sequence length="178" mass="19997">MLRTVLFLDALTRHTGRAVRWLALLMLAGTLTVVVLRYAFGLPAIMVQESVLYAHAALFMLGAAYTWQQGGHVRVDVFSRNWPQSRQLWAERLGILLLLIPFALFLLWSGWSYVGNSWAITEGSPDAGGLPFVYLLKTLLLLLPLLLLLQAVAELGKTWLPQAQDRNDQHADEETHYG</sequence>
<comment type="similarity">
    <text evidence="8 9">Belongs to the TRAP transporter small permease family.</text>
</comment>
<dbReference type="Proteomes" id="UP000596074">
    <property type="component" value="Chromosome"/>
</dbReference>
<dbReference type="GO" id="GO:0022857">
    <property type="term" value="F:transmembrane transporter activity"/>
    <property type="evidence" value="ECO:0007669"/>
    <property type="project" value="UniProtKB-UniRule"/>
</dbReference>
<dbReference type="KEGG" id="vcw:GJQ55_00495"/>
<comment type="subunit">
    <text evidence="9">The complex comprises the extracytoplasmic solute receptor protein and the two transmembrane proteins.</text>
</comment>
<feature type="transmembrane region" description="Helical" evidence="9">
    <location>
        <begin position="89"/>
        <end position="111"/>
    </location>
</feature>
<keyword evidence="2 9" id="KW-0813">Transport</keyword>
<evidence type="ECO:0000313" key="11">
    <source>
        <dbReference type="EMBL" id="QQD23043.1"/>
    </source>
</evidence>
<feature type="transmembrane region" description="Helical" evidence="9">
    <location>
        <begin position="52"/>
        <end position="68"/>
    </location>
</feature>
<dbReference type="RefSeq" id="WP_228345556.1">
    <property type="nucleotide sequence ID" value="NZ_CP046056.1"/>
</dbReference>
<evidence type="ECO:0000256" key="4">
    <source>
        <dbReference type="ARBA" id="ARBA00022519"/>
    </source>
</evidence>
<evidence type="ECO:0000256" key="9">
    <source>
        <dbReference type="RuleBase" id="RU369079"/>
    </source>
</evidence>
<evidence type="ECO:0000256" key="6">
    <source>
        <dbReference type="ARBA" id="ARBA00022989"/>
    </source>
</evidence>
<organism evidence="11 12">
    <name type="scientific">Venatoribacter cucullus</name>
    <dbReference type="NCBI Taxonomy" id="2661630"/>
    <lineage>
        <taxon>Bacteria</taxon>
        <taxon>Pseudomonadati</taxon>
        <taxon>Pseudomonadota</taxon>
        <taxon>Gammaproteobacteria</taxon>
        <taxon>Oceanospirillales</taxon>
        <taxon>Oceanospirillaceae</taxon>
        <taxon>Venatoribacter</taxon>
    </lineage>
</organism>
<gene>
    <name evidence="11" type="ORF">GJQ55_00495</name>
</gene>
<evidence type="ECO:0000256" key="2">
    <source>
        <dbReference type="ARBA" id="ARBA00022448"/>
    </source>
</evidence>
<proteinExistence type="inferred from homology"/>
<protein>
    <recommendedName>
        <fullName evidence="9">TRAP transporter small permease protein</fullName>
    </recommendedName>
</protein>
<dbReference type="PANTHER" id="PTHR35011">
    <property type="entry name" value="2,3-DIKETO-L-GULONATE TRAP TRANSPORTER SMALL PERMEASE PROTEIN YIAM"/>
    <property type="match status" value="1"/>
</dbReference>
<evidence type="ECO:0000259" key="10">
    <source>
        <dbReference type="Pfam" id="PF04290"/>
    </source>
</evidence>
<dbReference type="InterPro" id="IPR055348">
    <property type="entry name" value="DctQ"/>
</dbReference>
<keyword evidence="5 9" id="KW-0812">Transmembrane</keyword>
<feature type="domain" description="Tripartite ATP-independent periplasmic transporters DctQ component" evidence="10">
    <location>
        <begin position="26"/>
        <end position="156"/>
    </location>
</feature>
<comment type="function">
    <text evidence="9">Part of the tripartite ATP-independent periplasmic (TRAP) transport system.</text>
</comment>
<keyword evidence="3" id="KW-1003">Cell membrane</keyword>